<name>A0ABW8RA27_9BACI</name>
<comment type="caution">
    <text evidence="1">The sequence shown here is derived from an EMBL/GenBank/DDBJ whole genome shotgun (WGS) entry which is preliminary data.</text>
</comment>
<protein>
    <submittedName>
        <fullName evidence="1">Uncharacterized protein</fullName>
    </submittedName>
</protein>
<organism evidence="1 2">
    <name type="scientific">Bacillus salipaludis</name>
    <dbReference type="NCBI Taxonomy" id="2547811"/>
    <lineage>
        <taxon>Bacteria</taxon>
        <taxon>Bacillati</taxon>
        <taxon>Bacillota</taxon>
        <taxon>Bacilli</taxon>
        <taxon>Bacillales</taxon>
        <taxon>Bacillaceae</taxon>
        <taxon>Bacillus</taxon>
    </lineage>
</organism>
<gene>
    <name evidence="1" type="ORF">ACJEBI_02205</name>
</gene>
<evidence type="ECO:0000313" key="1">
    <source>
        <dbReference type="EMBL" id="MFK9090295.1"/>
    </source>
</evidence>
<keyword evidence="2" id="KW-1185">Reference proteome</keyword>
<accession>A0ABW8RA27</accession>
<sequence>MLFFLESLKVYGLEYAVTTVAVQEMLGAWISGTVPHSSKALMGQGTDPNVPKNI</sequence>
<reference evidence="1 2" key="1">
    <citation type="submission" date="2024-11" db="EMBL/GenBank/DDBJ databases">
        <authorList>
            <person name="Lucas J.A."/>
        </authorList>
    </citation>
    <scope>NUCLEOTIDE SEQUENCE [LARGE SCALE GENOMIC DNA]</scope>
    <source>
        <strain evidence="1 2">Z 5.4</strain>
    </source>
</reference>
<proteinExistence type="predicted"/>
<evidence type="ECO:0000313" key="2">
    <source>
        <dbReference type="Proteomes" id="UP001623041"/>
    </source>
</evidence>
<dbReference type="Proteomes" id="UP001623041">
    <property type="component" value="Unassembled WGS sequence"/>
</dbReference>
<dbReference type="EMBL" id="JBJHQH010000002">
    <property type="protein sequence ID" value="MFK9090295.1"/>
    <property type="molecule type" value="Genomic_DNA"/>
</dbReference>
<dbReference type="RefSeq" id="WP_406579006.1">
    <property type="nucleotide sequence ID" value="NZ_JBJHQH010000002.1"/>
</dbReference>